<comment type="caution">
    <text evidence="1">The sequence shown here is derived from an EMBL/GenBank/DDBJ whole genome shotgun (WGS) entry which is preliminary data.</text>
</comment>
<sequence length="101" mass="11516">MNLLSLIIRRESLLHATSPLSRRDGAVVWQATTPYLGHLSPRKDKNPNHAGHVGLLRRVQVSQFEPVSPGVNKWGQHNEVLRIDTRLTVKYYPIFNHISSK</sequence>
<organism evidence="1 2">
    <name type="scientific">Portunus trituberculatus</name>
    <name type="common">Swimming crab</name>
    <name type="synonym">Neptunus trituberculatus</name>
    <dbReference type="NCBI Taxonomy" id="210409"/>
    <lineage>
        <taxon>Eukaryota</taxon>
        <taxon>Metazoa</taxon>
        <taxon>Ecdysozoa</taxon>
        <taxon>Arthropoda</taxon>
        <taxon>Crustacea</taxon>
        <taxon>Multicrustacea</taxon>
        <taxon>Malacostraca</taxon>
        <taxon>Eumalacostraca</taxon>
        <taxon>Eucarida</taxon>
        <taxon>Decapoda</taxon>
        <taxon>Pleocyemata</taxon>
        <taxon>Brachyura</taxon>
        <taxon>Eubrachyura</taxon>
        <taxon>Portunoidea</taxon>
        <taxon>Portunidae</taxon>
        <taxon>Portuninae</taxon>
        <taxon>Portunus</taxon>
    </lineage>
</organism>
<dbReference type="EMBL" id="VSRR010005272">
    <property type="protein sequence ID" value="MPC42007.1"/>
    <property type="molecule type" value="Genomic_DNA"/>
</dbReference>
<protein>
    <submittedName>
        <fullName evidence="1">Uncharacterized protein</fullName>
    </submittedName>
</protein>
<dbReference type="Proteomes" id="UP000324222">
    <property type="component" value="Unassembled WGS sequence"/>
</dbReference>
<keyword evidence="2" id="KW-1185">Reference proteome</keyword>
<name>A0A5B7F8Y1_PORTR</name>
<dbReference type="AlphaFoldDB" id="A0A5B7F8Y1"/>
<accession>A0A5B7F8Y1</accession>
<proteinExistence type="predicted"/>
<reference evidence="1 2" key="1">
    <citation type="submission" date="2019-05" db="EMBL/GenBank/DDBJ databases">
        <title>Another draft genome of Portunus trituberculatus and its Hox gene families provides insights of decapod evolution.</title>
        <authorList>
            <person name="Jeong J.-H."/>
            <person name="Song I."/>
            <person name="Kim S."/>
            <person name="Choi T."/>
            <person name="Kim D."/>
            <person name="Ryu S."/>
            <person name="Kim W."/>
        </authorList>
    </citation>
    <scope>NUCLEOTIDE SEQUENCE [LARGE SCALE GENOMIC DNA]</scope>
    <source>
        <tissue evidence="1">Muscle</tissue>
    </source>
</reference>
<evidence type="ECO:0000313" key="2">
    <source>
        <dbReference type="Proteomes" id="UP000324222"/>
    </source>
</evidence>
<evidence type="ECO:0000313" key="1">
    <source>
        <dbReference type="EMBL" id="MPC42007.1"/>
    </source>
</evidence>
<gene>
    <name evidence="1" type="ORF">E2C01_035618</name>
</gene>